<dbReference type="InterPro" id="IPR036249">
    <property type="entry name" value="Thioredoxin-like_sf"/>
</dbReference>
<reference evidence="3 4" key="1">
    <citation type="submission" date="2024-01" db="EMBL/GenBank/DDBJ databases">
        <authorList>
            <person name="Allen C."/>
            <person name="Tagirdzhanova G."/>
        </authorList>
    </citation>
    <scope>NUCLEOTIDE SEQUENCE [LARGE SCALE GENOMIC DNA]</scope>
</reference>
<feature type="domain" description="GST N-terminal" evidence="2">
    <location>
        <begin position="3"/>
        <end position="89"/>
    </location>
</feature>
<gene>
    <name evidence="3" type="primary">GST2_4</name>
    <name evidence="3" type="ORF">SEUCBS140593_007768</name>
</gene>
<sequence length="90" mass="10267">MTPTKIVAYVAQVPDGIKITTLLEELGLEYEMRLVDVSKAEQKEPWYLEINPNGRVPALTDVLPDGQLVKIFESGSIMQYLVDRYDKNHM</sequence>
<dbReference type="Gene3D" id="3.40.30.10">
    <property type="entry name" value="Glutaredoxin"/>
    <property type="match status" value="1"/>
</dbReference>
<dbReference type="EMBL" id="CAWUHD010000098">
    <property type="protein sequence ID" value="CAK7230971.1"/>
    <property type="molecule type" value="Genomic_DNA"/>
</dbReference>
<dbReference type="PANTHER" id="PTHR44051">
    <property type="entry name" value="GLUTATHIONE S-TRANSFERASE-RELATED"/>
    <property type="match status" value="1"/>
</dbReference>
<keyword evidence="3" id="KW-0808">Transferase</keyword>
<dbReference type="EC" id="2.5.1.18" evidence="3"/>
<proteinExistence type="inferred from homology"/>
<name>A0ABP0CHS8_9PEZI</name>
<dbReference type="PROSITE" id="PS50404">
    <property type="entry name" value="GST_NTER"/>
    <property type="match status" value="1"/>
</dbReference>
<dbReference type="GO" id="GO:0004364">
    <property type="term" value="F:glutathione transferase activity"/>
    <property type="evidence" value="ECO:0007669"/>
    <property type="project" value="UniProtKB-EC"/>
</dbReference>
<comment type="caution">
    <text evidence="3">The sequence shown here is derived from an EMBL/GenBank/DDBJ whole genome shotgun (WGS) entry which is preliminary data.</text>
</comment>
<protein>
    <submittedName>
        <fullName evidence="3">Glutathione S-transferase 2</fullName>
        <ecNumber evidence="3">2.5.1.18</ecNumber>
    </submittedName>
</protein>
<dbReference type="Proteomes" id="UP001642482">
    <property type="component" value="Unassembled WGS sequence"/>
</dbReference>
<dbReference type="SUPFAM" id="SSF52833">
    <property type="entry name" value="Thioredoxin-like"/>
    <property type="match status" value="1"/>
</dbReference>
<accession>A0ABP0CHS8</accession>
<evidence type="ECO:0000259" key="2">
    <source>
        <dbReference type="PROSITE" id="PS50404"/>
    </source>
</evidence>
<keyword evidence="4" id="KW-1185">Reference proteome</keyword>
<organism evidence="3 4">
    <name type="scientific">Sporothrix eucalyptigena</name>
    <dbReference type="NCBI Taxonomy" id="1812306"/>
    <lineage>
        <taxon>Eukaryota</taxon>
        <taxon>Fungi</taxon>
        <taxon>Dikarya</taxon>
        <taxon>Ascomycota</taxon>
        <taxon>Pezizomycotina</taxon>
        <taxon>Sordariomycetes</taxon>
        <taxon>Sordariomycetidae</taxon>
        <taxon>Ophiostomatales</taxon>
        <taxon>Ophiostomataceae</taxon>
        <taxon>Sporothrix</taxon>
    </lineage>
</organism>
<evidence type="ECO:0000313" key="3">
    <source>
        <dbReference type="EMBL" id="CAK7230971.1"/>
    </source>
</evidence>
<comment type="similarity">
    <text evidence="1">Belongs to the GST superfamily.</text>
</comment>
<evidence type="ECO:0000256" key="1">
    <source>
        <dbReference type="ARBA" id="ARBA00007409"/>
    </source>
</evidence>
<dbReference type="InterPro" id="IPR004045">
    <property type="entry name" value="Glutathione_S-Trfase_N"/>
</dbReference>
<evidence type="ECO:0000313" key="4">
    <source>
        <dbReference type="Proteomes" id="UP001642482"/>
    </source>
</evidence>
<dbReference type="PANTHER" id="PTHR44051:SF8">
    <property type="entry name" value="GLUTATHIONE S-TRANSFERASE GSTA"/>
    <property type="match status" value="1"/>
</dbReference>
<dbReference type="Pfam" id="PF02798">
    <property type="entry name" value="GST_N"/>
    <property type="match status" value="1"/>
</dbReference>